<evidence type="ECO:0000256" key="1">
    <source>
        <dbReference type="SAM" id="MobiDB-lite"/>
    </source>
</evidence>
<sequence>MQPSGPLPRAGRDAVLRARLSVQLAAWGVRRKTLRYRHSARIRGAVLCCFGPATRFPSPHSNPMPIQVNSQSVQFTAARADNPCTVAGPPLGPRAPPTARSHWSAQALWHAHTLTACRSRRTTVIHKGEGDWADPVEPLREVAWRTALLSSRARERKAKKGIQKEKGKYRKAVTKGQFKEKEETTRVRQRDRQCRVVEERGMM</sequence>
<organism evidence="2 3">
    <name type="scientific">Pleurodeles waltl</name>
    <name type="common">Iberian ribbed newt</name>
    <dbReference type="NCBI Taxonomy" id="8319"/>
    <lineage>
        <taxon>Eukaryota</taxon>
        <taxon>Metazoa</taxon>
        <taxon>Chordata</taxon>
        <taxon>Craniata</taxon>
        <taxon>Vertebrata</taxon>
        <taxon>Euteleostomi</taxon>
        <taxon>Amphibia</taxon>
        <taxon>Batrachia</taxon>
        <taxon>Caudata</taxon>
        <taxon>Salamandroidea</taxon>
        <taxon>Salamandridae</taxon>
        <taxon>Pleurodelinae</taxon>
        <taxon>Pleurodeles</taxon>
    </lineage>
</organism>
<name>A0AAV7M9B4_PLEWA</name>
<proteinExistence type="predicted"/>
<feature type="compositionally biased region" description="Basic residues" evidence="1">
    <location>
        <begin position="154"/>
        <end position="173"/>
    </location>
</feature>
<protein>
    <submittedName>
        <fullName evidence="2">Uncharacterized protein</fullName>
    </submittedName>
</protein>
<accession>A0AAV7M9B4</accession>
<dbReference type="EMBL" id="JANPWB010000014">
    <property type="protein sequence ID" value="KAJ1100117.1"/>
    <property type="molecule type" value="Genomic_DNA"/>
</dbReference>
<feature type="compositionally biased region" description="Basic and acidic residues" evidence="1">
    <location>
        <begin position="177"/>
        <end position="191"/>
    </location>
</feature>
<evidence type="ECO:0000313" key="3">
    <source>
        <dbReference type="Proteomes" id="UP001066276"/>
    </source>
</evidence>
<reference evidence="2" key="1">
    <citation type="journal article" date="2022" name="bioRxiv">
        <title>Sequencing and chromosome-scale assembly of the giantPleurodeles waltlgenome.</title>
        <authorList>
            <person name="Brown T."/>
            <person name="Elewa A."/>
            <person name="Iarovenko S."/>
            <person name="Subramanian E."/>
            <person name="Araus A.J."/>
            <person name="Petzold A."/>
            <person name="Susuki M."/>
            <person name="Suzuki K.-i.T."/>
            <person name="Hayashi T."/>
            <person name="Toyoda A."/>
            <person name="Oliveira C."/>
            <person name="Osipova E."/>
            <person name="Leigh N.D."/>
            <person name="Simon A."/>
            <person name="Yun M.H."/>
        </authorList>
    </citation>
    <scope>NUCLEOTIDE SEQUENCE</scope>
    <source>
        <strain evidence="2">20211129_DDA</strain>
        <tissue evidence="2">Liver</tissue>
    </source>
</reference>
<keyword evidence="3" id="KW-1185">Reference proteome</keyword>
<dbReference type="Proteomes" id="UP001066276">
    <property type="component" value="Chromosome 10"/>
</dbReference>
<dbReference type="AlphaFoldDB" id="A0AAV7M9B4"/>
<feature type="region of interest" description="Disordered" evidence="1">
    <location>
        <begin position="152"/>
        <end position="191"/>
    </location>
</feature>
<comment type="caution">
    <text evidence="2">The sequence shown here is derived from an EMBL/GenBank/DDBJ whole genome shotgun (WGS) entry which is preliminary data.</text>
</comment>
<gene>
    <name evidence="2" type="ORF">NDU88_005206</name>
</gene>
<evidence type="ECO:0000313" key="2">
    <source>
        <dbReference type="EMBL" id="KAJ1100117.1"/>
    </source>
</evidence>